<dbReference type="AlphaFoldDB" id="A0A8S9FW03"/>
<protein>
    <submittedName>
        <fullName evidence="1">Uncharacterized protein</fullName>
    </submittedName>
</protein>
<dbReference type="EMBL" id="QGKW02002228">
    <property type="protein sequence ID" value="KAF2536566.1"/>
    <property type="molecule type" value="Genomic_DNA"/>
</dbReference>
<organism evidence="1 2">
    <name type="scientific">Brassica cretica</name>
    <name type="common">Mustard</name>
    <dbReference type="NCBI Taxonomy" id="69181"/>
    <lineage>
        <taxon>Eukaryota</taxon>
        <taxon>Viridiplantae</taxon>
        <taxon>Streptophyta</taxon>
        <taxon>Embryophyta</taxon>
        <taxon>Tracheophyta</taxon>
        <taxon>Spermatophyta</taxon>
        <taxon>Magnoliopsida</taxon>
        <taxon>eudicotyledons</taxon>
        <taxon>Gunneridae</taxon>
        <taxon>Pentapetalae</taxon>
        <taxon>rosids</taxon>
        <taxon>malvids</taxon>
        <taxon>Brassicales</taxon>
        <taxon>Brassicaceae</taxon>
        <taxon>Brassiceae</taxon>
        <taxon>Brassica</taxon>
    </lineage>
</organism>
<evidence type="ECO:0000313" key="1">
    <source>
        <dbReference type="EMBL" id="KAF2536566.1"/>
    </source>
</evidence>
<proteinExistence type="predicted"/>
<evidence type="ECO:0000313" key="2">
    <source>
        <dbReference type="Proteomes" id="UP000712281"/>
    </source>
</evidence>
<gene>
    <name evidence="1" type="ORF">F2Q68_00022462</name>
</gene>
<reference evidence="1" key="1">
    <citation type="submission" date="2019-12" db="EMBL/GenBank/DDBJ databases">
        <title>Genome sequencing and annotation of Brassica cretica.</title>
        <authorList>
            <person name="Studholme D.J."/>
            <person name="Sarris P.F."/>
        </authorList>
    </citation>
    <scope>NUCLEOTIDE SEQUENCE</scope>
    <source>
        <strain evidence="1">PFS-001/15</strain>
        <tissue evidence="1">Leaf</tissue>
    </source>
</reference>
<accession>A0A8S9FW03</accession>
<dbReference type="Proteomes" id="UP000712281">
    <property type="component" value="Unassembled WGS sequence"/>
</dbReference>
<comment type="caution">
    <text evidence="1">The sequence shown here is derived from an EMBL/GenBank/DDBJ whole genome shotgun (WGS) entry which is preliminary data.</text>
</comment>
<sequence length="97" mass="10774">MDIVRETEAKMINEIAEELMKVLGLTPSKDFDDFVGMEARITEIKCLLSQQSDAKVKFLGIVGPAGIARLLRKSGEVKRCLLSVAPIISISWIVRKN</sequence>
<name>A0A8S9FW03_BRACR</name>